<gene>
    <name evidence="1" type="ORF">V1264_018005</name>
</gene>
<evidence type="ECO:0000313" key="1">
    <source>
        <dbReference type="EMBL" id="KAK7106791.1"/>
    </source>
</evidence>
<organism evidence="1 2">
    <name type="scientific">Littorina saxatilis</name>
    <dbReference type="NCBI Taxonomy" id="31220"/>
    <lineage>
        <taxon>Eukaryota</taxon>
        <taxon>Metazoa</taxon>
        <taxon>Spiralia</taxon>
        <taxon>Lophotrochozoa</taxon>
        <taxon>Mollusca</taxon>
        <taxon>Gastropoda</taxon>
        <taxon>Caenogastropoda</taxon>
        <taxon>Littorinimorpha</taxon>
        <taxon>Littorinoidea</taxon>
        <taxon>Littorinidae</taxon>
        <taxon>Littorina</taxon>
    </lineage>
</organism>
<dbReference type="EMBL" id="JBAMIC010000007">
    <property type="protein sequence ID" value="KAK7106791.1"/>
    <property type="molecule type" value="Genomic_DNA"/>
</dbReference>
<protein>
    <submittedName>
        <fullName evidence="1">Uncharacterized protein</fullName>
    </submittedName>
</protein>
<sequence>MSSATALMAVRTLSFLQRFFIHNALMNQHFLLGPSPLLMATHCQHTVPAWPELEKPAWPELEKPAHTSLHLQGVSC</sequence>
<comment type="caution">
    <text evidence="1">The sequence shown here is derived from an EMBL/GenBank/DDBJ whole genome shotgun (WGS) entry which is preliminary data.</text>
</comment>
<name>A0AAN9BKI3_9CAEN</name>
<evidence type="ECO:0000313" key="2">
    <source>
        <dbReference type="Proteomes" id="UP001374579"/>
    </source>
</evidence>
<proteinExistence type="predicted"/>
<dbReference type="AlphaFoldDB" id="A0AAN9BKI3"/>
<reference evidence="1 2" key="1">
    <citation type="submission" date="2024-02" db="EMBL/GenBank/DDBJ databases">
        <title>Chromosome-scale genome assembly of the rough periwinkle Littorina saxatilis.</title>
        <authorList>
            <person name="De Jode A."/>
            <person name="Faria R."/>
            <person name="Formenti G."/>
            <person name="Sims Y."/>
            <person name="Smith T.P."/>
            <person name="Tracey A."/>
            <person name="Wood J.M.D."/>
            <person name="Zagrodzka Z.B."/>
            <person name="Johannesson K."/>
            <person name="Butlin R.K."/>
            <person name="Leder E.H."/>
        </authorList>
    </citation>
    <scope>NUCLEOTIDE SEQUENCE [LARGE SCALE GENOMIC DNA]</scope>
    <source>
        <strain evidence="1">Snail1</strain>
        <tissue evidence="1">Muscle</tissue>
    </source>
</reference>
<keyword evidence="2" id="KW-1185">Reference proteome</keyword>
<accession>A0AAN9BKI3</accession>
<dbReference type="Proteomes" id="UP001374579">
    <property type="component" value="Unassembled WGS sequence"/>
</dbReference>